<dbReference type="EMBL" id="QJNU01000396">
    <property type="protein sequence ID" value="RYP00158.1"/>
    <property type="molecule type" value="Genomic_DNA"/>
</dbReference>
<name>A0A4Q4T4D9_9PEZI</name>
<dbReference type="AlphaFoldDB" id="A0A4Q4T4D9"/>
<accession>A0A4Q4T4D9</accession>
<evidence type="ECO:0000313" key="2">
    <source>
        <dbReference type="Proteomes" id="UP000293360"/>
    </source>
</evidence>
<reference evidence="1 2" key="1">
    <citation type="submission" date="2018-06" db="EMBL/GenBank/DDBJ databases">
        <title>Complete Genomes of Monosporascus.</title>
        <authorList>
            <person name="Robinson A.J."/>
            <person name="Natvig D.O."/>
        </authorList>
    </citation>
    <scope>NUCLEOTIDE SEQUENCE [LARGE SCALE GENOMIC DNA]</scope>
    <source>
        <strain evidence="1 2">CBS 110550</strain>
    </source>
</reference>
<protein>
    <recommendedName>
        <fullName evidence="3">Transcription factor domain-containing protein</fullName>
    </recommendedName>
</protein>
<sequence length="165" mass="18891">MHSYILAISKSFCEALEGDRKHPLRARLRYMLCVCDHHFSIAYRRPPVIAESLQLNSLAVRDVSLSAERKEFTDMAISAAPGILTFVPEEDDMRRVVVGTLLYVHPTIAFASVFLMDVARWWNRMMGLNFESNFVSHLLERMIVLLKGSVTSDHHLLYHIAFGLE</sequence>
<dbReference type="Proteomes" id="UP000293360">
    <property type="component" value="Unassembled WGS sequence"/>
</dbReference>
<organism evidence="1 2">
    <name type="scientific">Monosporascus ibericus</name>
    <dbReference type="NCBI Taxonomy" id="155417"/>
    <lineage>
        <taxon>Eukaryota</taxon>
        <taxon>Fungi</taxon>
        <taxon>Dikarya</taxon>
        <taxon>Ascomycota</taxon>
        <taxon>Pezizomycotina</taxon>
        <taxon>Sordariomycetes</taxon>
        <taxon>Xylariomycetidae</taxon>
        <taxon>Xylariales</taxon>
        <taxon>Xylariales incertae sedis</taxon>
        <taxon>Monosporascus</taxon>
    </lineage>
</organism>
<gene>
    <name evidence="1" type="ORF">DL764_006589</name>
</gene>
<keyword evidence="2" id="KW-1185">Reference proteome</keyword>
<proteinExistence type="predicted"/>
<comment type="caution">
    <text evidence="1">The sequence shown here is derived from an EMBL/GenBank/DDBJ whole genome shotgun (WGS) entry which is preliminary data.</text>
</comment>
<evidence type="ECO:0000313" key="1">
    <source>
        <dbReference type="EMBL" id="RYP00158.1"/>
    </source>
</evidence>
<evidence type="ECO:0008006" key="3">
    <source>
        <dbReference type="Google" id="ProtNLM"/>
    </source>
</evidence>
<dbReference type="OrthoDB" id="4060227at2759"/>